<dbReference type="Proteomes" id="UP000237662">
    <property type="component" value="Unassembled WGS sequence"/>
</dbReference>
<gene>
    <name evidence="2" type="ORF">CLV84_3193</name>
</gene>
<evidence type="ECO:0000313" key="2">
    <source>
        <dbReference type="EMBL" id="PPK86270.1"/>
    </source>
</evidence>
<dbReference type="InterPro" id="IPR019060">
    <property type="entry name" value="DUF2382"/>
</dbReference>
<evidence type="ECO:0000313" key="3">
    <source>
        <dbReference type="Proteomes" id="UP000237662"/>
    </source>
</evidence>
<dbReference type="Pfam" id="PF09557">
    <property type="entry name" value="DUF2382"/>
    <property type="match status" value="1"/>
</dbReference>
<proteinExistence type="predicted"/>
<keyword evidence="3" id="KW-1185">Reference proteome</keyword>
<evidence type="ECO:0000259" key="1">
    <source>
        <dbReference type="Pfam" id="PF09557"/>
    </source>
</evidence>
<comment type="caution">
    <text evidence="2">The sequence shown here is derived from an EMBL/GenBank/DDBJ whole genome shotgun (WGS) entry which is preliminary data.</text>
</comment>
<reference evidence="2 3" key="1">
    <citation type="submission" date="2018-02" db="EMBL/GenBank/DDBJ databases">
        <title>Genomic Encyclopedia of Archaeal and Bacterial Type Strains, Phase II (KMG-II): from individual species to whole genera.</title>
        <authorList>
            <person name="Goeker M."/>
        </authorList>
    </citation>
    <scope>NUCLEOTIDE SEQUENCE [LARGE SCALE GENOMIC DNA]</scope>
    <source>
        <strain evidence="2 3">DSM 29526</strain>
    </source>
</reference>
<accession>A0A2S6I550</accession>
<dbReference type="OrthoDB" id="5569583at2"/>
<dbReference type="AlphaFoldDB" id="A0A2S6I550"/>
<sequence length="140" mass="16382">MADTTKQHEEIRRDQPKTGYQEIIPVVEEKLVVTSREQVTDEITVDKIVHNQTVEVPLTRIDTHYREFRIPQNRVVETMPEVRYEGKNLIVPVVREEEVVIKRLVLVEEIHLIQEVDTSERTESVTLRSEDVTVSRKPAQ</sequence>
<feature type="domain" description="DUF2382" evidence="1">
    <location>
        <begin position="24"/>
        <end position="134"/>
    </location>
</feature>
<name>A0A2S6I550_9BACT</name>
<dbReference type="EMBL" id="PTJC01000006">
    <property type="protein sequence ID" value="PPK86270.1"/>
    <property type="molecule type" value="Genomic_DNA"/>
</dbReference>
<protein>
    <submittedName>
        <fullName evidence="2">Uncharacterized protein DUF2382</fullName>
    </submittedName>
</protein>
<organism evidence="2 3">
    <name type="scientific">Neolewinella xylanilytica</name>
    <dbReference type="NCBI Taxonomy" id="1514080"/>
    <lineage>
        <taxon>Bacteria</taxon>
        <taxon>Pseudomonadati</taxon>
        <taxon>Bacteroidota</taxon>
        <taxon>Saprospiria</taxon>
        <taxon>Saprospirales</taxon>
        <taxon>Lewinellaceae</taxon>
        <taxon>Neolewinella</taxon>
    </lineage>
</organism>